<evidence type="ECO:0000313" key="2">
    <source>
        <dbReference type="EMBL" id="GJE61651.1"/>
    </source>
</evidence>
<evidence type="ECO:0000313" key="3">
    <source>
        <dbReference type="Proteomes" id="UP001055057"/>
    </source>
</evidence>
<reference evidence="2" key="2">
    <citation type="submission" date="2021-08" db="EMBL/GenBank/DDBJ databases">
        <authorList>
            <person name="Tani A."/>
            <person name="Ola A."/>
            <person name="Ogura Y."/>
            <person name="Katsura K."/>
            <person name="Hayashi T."/>
        </authorList>
    </citation>
    <scope>NUCLEOTIDE SEQUENCE</scope>
    <source>
        <strain evidence="2">DSM 23632</strain>
    </source>
</reference>
<dbReference type="Proteomes" id="UP001055057">
    <property type="component" value="Unassembled WGS sequence"/>
</dbReference>
<sequence>MRMLLIALAIISFAGAAVANPPIDEVQNGLCLELKVDGVTKACNNDMLLKDDGKGSLDFITGFTGERGAKKTVVDFELTQTSDLENSYGYALRIRGIKLMTYDDNTSISPYPATGICFMVKPNPVRAGNKNIRQDIVMMCTANISDSNAKIRKIDWKFVH</sequence>
<name>A0ABQ4U2H2_9HYPH</name>
<keyword evidence="1" id="KW-0732">Signal</keyword>
<dbReference type="EMBL" id="BPRB01000235">
    <property type="protein sequence ID" value="GJE61651.1"/>
    <property type="molecule type" value="Genomic_DNA"/>
</dbReference>
<organism evidence="2 3">
    <name type="scientific">Methylobacterium trifolii</name>
    <dbReference type="NCBI Taxonomy" id="1003092"/>
    <lineage>
        <taxon>Bacteria</taxon>
        <taxon>Pseudomonadati</taxon>
        <taxon>Pseudomonadota</taxon>
        <taxon>Alphaproteobacteria</taxon>
        <taxon>Hyphomicrobiales</taxon>
        <taxon>Methylobacteriaceae</taxon>
        <taxon>Methylobacterium</taxon>
    </lineage>
</organism>
<keyword evidence="3" id="KW-1185">Reference proteome</keyword>
<reference evidence="2" key="1">
    <citation type="journal article" date="2021" name="Front. Microbiol.">
        <title>Comprehensive Comparative Genomics and Phenotyping of Methylobacterium Species.</title>
        <authorList>
            <person name="Alessa O."/>
            <person name="Ogura Y."/>
            <person name="Fujitani Y."/>
            <person name="Takami H."/>
            <person name="Hayashi T."/>
            <person name="Sahin N."/>
            <person name="Tani A."/>
        </authorList>
    </citation>
    <scope>NUCLEOTIDE SEQUENCE</scope>
    <source>
        <strain evidence="2">DSM 23632</strain>
    </source>
</reference>
<dbReference type="RefSeq" id="WP_238184213.1">
    <property type="nucleotide sequence ID" value="NZ_BPRB01000235.1"/>
</dbReference>
<evidence type="ECO:0000256" key="1">
    <source>
        <dbReference type="SAM" id="SignalP"/>
    </source>
</evidence>
<feature type="chain" id="PRO_5045830102" evidence="1">
    <location>
        <begin position="20"/>
        <end position="160"/>
    </location>
</feature>
<proteinExistence type="predicted"/>
<protein>
    <submittedName>
        <fullName evidence="2">Uncharacterized protein</fullName>
    </submittedName>
</protein>
<gene>
    <name evidence="2" type="ORF">MPOCJGCO_3774</name>
</gene>
<accession>A0ABQ4U2H2</accession>
<comment type="caution">
    <text evidence="2">The sequence shown here is derived from an EMBL/GenBank/DDBJ whole genome shotgun (WGS) entry which is preliminary data.</text>
</comment>
<feature type="signal peptide" evidence="1">
    <location>
        <begin position="1"/>
        <end position="19"/>
    </location>
</feature>